<evidence type="ECO:0000256" key="1">
    <source>
        <dbReference type="SAM" id="Phobius"/>
    </source>
</evidence>
<protein>
    <recommendedName>
        <fullName evidence="4">G-protein coupled receptors family 1 profile domain-containing protein</fullName>
    </recommendedName>
</protein>
<reference evidence="2" key="1">
    <citation type="submission" date="2021-02" db="EMBL/GenBank/DDBJ databases">
        <authorList>
            <person name="Nowell W R."/>
        </authorList>
    </citation>
    <scope>NUCLEOTIDE SEQUENCE</scope>
</reference>
<dbReference type="InterPro" id="IPR029058">
    <property type="entry name" value="AB_hydrolase_fold"/>
</dbReference>
<accession>A0A815CSL6</accession>
<dbReference type="SUPFAM" id="SSF53474">
    <property type="entry name" value="alpha/beta-Hydrolases"/>
    <property type="match status" value="1"/>
</dbReference>
<feature type="transmembrane region" description="Helical" evidence="1">
    <location>
        <begin position="127"/>
        <end position="150"/>
    </location>
</feature>
<keyword evidence="1" id="KW-0812">Transmembrane</keyword>
<keyword evidence="1" id="KW-0472">Membrane</keyword>
<feature type="transmembrane region" description="Helical" evidence="1">
    <location>
        <begin position="12"/>
        <end position="33"/>
    </location>
</feature>
<dbReference type="Proteomes" id="UP000663832">
    <property type="component" value="Unassembled WGS sequence"/>
</dbReference>
<dbReference type="Gene3D" id="3.40.50.1820">
    <property type="entry name" value="alpha/beta hydrolase"/>
    <property type="match status" value="1"/>
</dbReference>
<dbReference type="EMBL" id="CAJNOM010000254">
    <property type="protein sequence ID" value="CAF1288411.1"/>
    <property type="molecule type" value="Genomic_DNA"/>
</dbReference>
<name>A0A815CSL6_9BILA</name>
<feature type="transmembrane region" description="Helical" evidence="1">
    <location>
        <begin position="45"/>
        <end position="68"/>
    </location>
</feature>
<gene>
    <name evidence="2" type="ORF">QVE165_LOCUS30548</name>
</gene>
<evidence type="ECO:0000313" key="2">
    <source>
        <dbReference type="EMBL" id="CAF1288411.1"/>
    </source>
</evidence>
<proteinExistence type="predicted"/>
<dbReference type="SUPFAM" id="SSF52047">
    <property type="entry name" value="RNI-like"/>
    <property type="match status" value="1"/>
</dbReference>
<comment type="caution">
    <text evidence="2">The sequence shown here is derived from an EMBL/GenBank/DDBJ whole genome shotgun (WGS) entry which is preliminary data.</text>
</comment>
<keyword evidence="3" id="KW-1185">Reference proteome</keyword>
<evidence type="ECO:0000313" key="3">
    <source>
        <dbReference type="Proteomes" id="UP000663832"/>
    </source>
</evidence>
<feature type="transmembrane region" description="Helical" evidence="1">
    <location>
        <begin position="88"/>
        <end position="107"/>
    </location>
</feature>
<organism evidence="2 3">
    <name type="scientific">Adineta steineri</name>
    <dbReference type="NCBI Taxonomy" id="433720"/>
    <lineage>
        <taxon>Eukaryota</taxon>
        <taxon>Metazoa</taxon>
        <taxon>Spiralia</taxon>
        <taxon>Gnathifera</taxon>
        <taxon>Rotifera</taxon>
        <taxon>Eurotatoria</taxon>
        <taxon>Bdelloidea</taxon>
        <taxon>Adinetida</taxon>
        <taxon>Adinetidae</taxon>
        <taxon>Adineta</taxon>
    </lineage>
</organism>
<dbReference type="Gene3D" id="1.20.1070.10">
    <property type="entry name" value="Rhodopsin 7-helix transmembrane proteins"/>
    <property type="match status" value="1"/>
</dbReference>
<sequence length="1213" mass="140935">MVSLITITSDFTIYSFFIILIIGTIGNIFNLIAFLSKDLRTKACIFYMVCSASLDLFFSNFGIIIRFSTEYFANNLTNTNRGICKVRGYFLVCLPAMASTGVLLATFDRCVSTSSNARWRRLSSIWFAQRLFVIFMLFILISSSFHLIVYDIRNGTCAPSPGLAAIITCTPMSSWPIIKPNWSNCSVLSDGTFTINNIHAECMLLNVPIHWNSSNLTTCTETIQIYVKRYFLLGYENISHHLWRIPEFEAVTVVGALSGSVSVYVTDKRSVGESSRLECPTSIVQNFTGCLSFIKANEYRLKQNTYTNTAHDLEYVLNVVMGKNRENLKANQRVILMGSSQGTYLLQRYLHVTQESEQVDAVIFDSVLPPDTTRLVYGDKYLNYIFLDLFTRCSQDQQGCAKYFEDNNPLRALYTYKMNEDFFDNSSCLYLLKTNTTELANKMSFILYPEAMQLLPALIYRINRCNQDDQNVLKKFLNVTQPPEEEGAIGYSILVELNNNLAELWSPLNLEEKNPTCEYLKGISSNTFASTNVMPDIYCEIEKTKILGYPTDQYYRKYPTKKTNMPMLLLHGDMDQALPLPIPRHFFKQYSMINPNFIYIEMPRTGHTALGGSPMVDEEGTCGWNIAVSFMLSPTFEPDRSCLNKISPIDFAGTTTKTKQIAIQYFGTDNIWVLKMNRNGCTNFEDLSNEIIYEIFDFLDTYQAYEIFSNLNIRFRNILTLSDLSINVNIFNISKLSFEQQYEQFFKYNTYRIHSLYISNPIVIDLIFSSIKNDILLTRLRILCLKNIDLNDCKDFFDYLILLPQLSTLIIYSFKNDCDRIIIYDKLFRLPALKYCKLSLNDSDNLPREVFSTAYDTLSPIEHLIIDCNVYFNELLHILLYVPHLRRLSIKSLTWRYGQVPHTFPFTLNKLTHVSIELNFIKFDQFQPFMMNLFKNLQVLYISTSMDDEYINAQRWEDLITTHMPHLRIFDIQHKTYLFNNIINGETCQDLMNRFATLFWTKRKWFFTHLLYYLDRSNYGVFYSIQPYSANEITFGKNVYISQDLIINIANSMIPLSQITKITINSDFICFSNIIEMLCSIPNCKKLILTSLSLENTDFSSLQCTKNFQYLSYTNTITNIFIKSCDFKGVQLLVNLFPRLEHLHINELQQEFQSIIKYLLNNNEDTRYLHSLYIRSISKIWIKKRKNIITEIEQQNNVSVKLPGDFGCYLWWK</sequence>
<dbReference type="InterPro" id="IPR032675">
    <property type="entry name" value="LRR_dom_sf"/>
</dbReference>
<evidence type="ECO:0008006" key="4">
    <source>
        <dbReference type="Google" id="ProtNLM"/>
    </source>
</evidence>
<dbReference type="OrthoDB" id="10015434at2759"/>
<dbReference type="AlphaFoldDB" id="A0A815CSL6"/>
<dbReference type="SUPFAM" id="SSF81321">
    <property type="entry name" value="Family A G protein-coupled receptor-like"/>
    <property type="match status" value="1"/>
</dbReference>
<dbReference type="Gene3D" id="3.80.10.10">
    <property type="entry name" value="Ribonuclease Inhibitor"/>
    <property type="match status" value="1"/>
</dbReference>
<keyword evidence="1" id="KW-1133">Transmembrane helix</keyword>